<sequence length="538" mass="58498">MDAFSPSSSDLSSAGSATTAGATKQQPTYTTVGSIYNPKTAPPLQPPTRRPRTRRYPQPIRPTADGVFLPFPESLLSALPLKDDAPPSPPDTASILRQYCPLQQNDDRAVGPVAEPPDLPYSEYAMIVPNGPAPPGLLPPAAFDVNDASDSVASEDALRSRITVKGITSLASYPNPVQKAAQNTLARARAADLNLSRPESPSSLPSATSELFKDRGVGAYNTTAVTGPPRPLMAGPPGQRSFKPVTLDLSSRILRSEDQAPLSAGLHQSRPPIGFASSFDMGPRTPFDDDNGLANLRGSTPLPGEERHGGPLSPDIGRLSTPAHFDGASAPPAVTTRKVYDTLPPDQIKHYYPNGFPSNYDGKYTPIPEDWHTRYPIAETQFGHERFAEREVKMNETFYSGLQGWAWNTEQVVRDRLPHSSENNVGVIGGERERLRGSHMDRLGGDGKVQQLSSEEVDAMDEADAAEPLVRMALARLMNYKEDGDSQALTEKSWPNGFIKADDAWLETADEGYVSYFSRLPEESVKKKKAPRKPRRGY</sequence>
<comment type="caution">
    <text evidence="2">The sequence shown here is derived from an EMBL/GenBank/DDBJ whole genome shotgun (WGS) entry which is preliminary data.</text>
</comment>
<organism evidence="2 3">
    <name type="scientific">Staphylotrichum tortipilum</name>
    <dbReference type="NCBI Taxonomy" id="2831512"/>
    <lineage>
        <taxon>Eukaryota</taxon>
        <taxon>Fungi</taxon>
        <taxon>Dikarya</taxon>
        <taxon>Ascomycota</taxon>
        <taxon>Pezizomycotina</taxon>
        <taxon>Sordariomycetes</taxon>
        <taxon>Sordariomycetidae</taxon>
        <taxon>Sordariales</taxon>
        <taxon>Chaetomiaceae</taxon>
        <taxon>Staphylotrichum</taxon>
    </lineage>
</organism>
<accession>A0AAN6RS09</accession>
<feature type="compositionally biased region" description="Low complexity" evidence="1">
    <location>
        <begin position="1"/>
        <end position="23"/>
    </location>
</feature>
<feature type="region of interest" description="Disordered" evidence="1">
    <location>
        <begin position="1"/>
        <end position="68"/>
    </location>
</feature>
<feature type="compositionally biased region" description="Polar residues" evidence="1">
    <location>
        <begin position="24"/>
        <end position="34"/>
    </location>
</feature>
<evidence type="ECO:0000313" key="3">
    <source>
        <dbReference type="Proteomes" id="UP001303889"/>
    </source>
</evidence>
<reference evidence="2" key="2">
    <citation type="submission" date="2023-05" db="EMBL/GenBank/DDBJ databases">
        <authorList>
            <consortium name="Lawrence Berkeley National Laboratory"/>
            <person name="Steindorff A."/>
            <person name="Hensen N."/>
            <person name="Bonometti L."/>
            <person name="Westerberg I."/>
            <person name="Brannstrom I.O."/>
            <person name="Guillou S."/>
            <person name="Cros-Aarteil S."/>
            <person name="Calhoun S."/>
            <person name="Haridas S."/>
            <person name="Kuo A."/>
            <person name="Mondo S."/>
            <person name="Pangilinan J."/>
            <person name="Riley R."/>
            <person name="Labutti K."/>
            <person name="Andreopoulos B."/>
            <person name="Lipzen A."/>
            <person name="Chen C."/>
            <person name="Yanf M."/>
            <person name="Daum C."/>
            <person name="Ng V."/>
            <person name="Clum A."/>
            <person name="Ohm R."/>
            <person name="Martin F."/>
            <person name="Silar P."/>
            <person name="Natvig D."/>
            <person name="Lalanne C."/>
            <person name="Gautier V."/>
            <person name="Ament-Velasquez S.L."/>
            <person name="Kruys A."/>
            <person name="Hutchinson M.I."/>
            <person name="Powell A.J."/>
            <person name="Barry K."/>
            <person name="Miller A.N."/>
            <person name="Grigoriev I.V."/>
            <person name="Debuchy R."/>
            <person name="Gladieux P."/>
            <person name="Thoren M.H."/>
            <person name="Johannesson H."/>
        </authorList>
    </citation>
    <scope>NUCLEOTIDE SEQUENCE</scope>
    <source>
        <strain evidence="2">CBS 103.79</strain>
    </source>
</reference>
<reference evidence="2" key="1">
    <citation type="journal article" date="2023" name="Mol. Phylogenet. Evol.">
        <title>Genome-scale phylogeny and comparative genomics of the fungal order Sordariales.</title>
        <authorList>
            <person name="Hensen N."/>
            <person name="Bonometti L."/>
            <person name="Westerberg I."/>
            <person name="Brannstrom I.O."/>
            <person name="Guillou S."/>
            <person name="Cros-Aarteil S."/>
            <person name="Calhoun S."/>
            <person name="Haridas S."/>
            <person name="Kuo A."/>
            <person name="Mondo S."/>
            <person name="Pangilinan J."/>
            <person name="Riley R."/>
            <person name="LaButti K."/>
            <person name="Andreopoulos B."/>
            <person name="Lipzen A."/>
            <person name="Chen C."/>
            <person name="Yan M."/>
            <person name="Daum C."/>
            <person name="Ng V."/>
            <person name="Clum A."/>
            <person name="Steindorff A."/>
            <person name="Ohm R.A."/>
            <person name="Martin F."/>
            <person name="Silar P."/>
            <person name="Natvig D.O."/>
            <person name="Lalanne C."/>
            <person name="Gautier V."/>
            <person name="Ament-Velasquez S.L."/>
            <person name="Kruys A."/>
            <person name="Hutchinson M.I."/>
            <person name="Powell A.J."/>
            <person name="Barry K."/>
            <person name="Miller A.N."/>
            <person name="Grigoriev I.V."/>
            <person name="Debuchy R."/>
            <person name="Gladieux P."/>
            <person name="Hiltunen Thoren M."/>
            <person name="Johannesson H."/>
        </authorList>
    </citation>
    <scope>NUCLEOTIDE SEQUENCE</scope>
    <source>
        <strain evidence="2">CBS 103.79</strain>
    </source>
</reference>
<keyword evidence="3" id="KW-1185">Reference proteome</keyword>
<feature type="region of interest" description="Disordered" evidence="1">
    <location>
        <begin position="222"/>
        <end position="241"/>
    </location>
</feature>
<dbReference type="EMBL" id="MU855630">
    <property type="protein sequence ID" value="KAK3900860.1"/>
    <property type="molecule type" value="Genomic_DNA"/>
</dbReference>
<gene>
    <name evidence="2" type="ORF">C8A05DRAFT_16877</name>
</gene>
<feature type="region of interest" description="Disordered" evidence="1">
    <location>
        <begin position="260"/>
        <end position="331"/>
    </location>
</feature>
<proteinExistence type="predicted"/>
<dbReference type="Proteomes" id="UP001303889">
    <property type="component" value="Unassembled WGS sequence"/>
</dbReference>
<evidence type="ECO:0000256" key="1">
    <source>
        <dbReference type="SAM" id="MobiDB-lite"/>
    </source>
</evidence>
<name>A0AAN6RS09_9PEZI</name>
<protein>
    <submittedName>
        <fullName evidence="2">Uncharacterized protein</fullName>
    </submittedName>
</protein>
<dbReference type="AlphaFoldDB" id="A0AAN6RS09"/>
<evidence type="ECO:0000313" key="2">
    <source>
        <dbReference type="EMBL" id="KAK3900860.1"/>
    </source>
</evidence>